<reference evidence="3" key="1">
    <citation type="submission" date="2016-03" db="EMBL/GenBank/DDBJ databases">
        <title>Complete genome sequence of the type strain Actinoalloteichus hymeniacidonis DSM 45092.</title>
        <authorList>
            <person name="Schaffert L."/>
            <person name="Albersmeier A."/>
            <person name="Winkler A."/>
            <person name="Kalinowski J."/>
            <person name="Zotchev S."/>
            <person name="Ruckert C."/>
        </authorList>
    </citation>
    <scope>NUCLEOTIDE SEQUENCE [LARGE SCALE GENOMIC DNA]</scope>
    <source>
        <strain evidence="3">HPA177(T) (DSM 45092(T))</strain>
    </source>
</reference>
<protein>
    <recommendedName>
        <fullName evidence="1">EthD domain-containing protein</fullName>
    </recommendedName>
</protein>
<dbReference type="GO" id="GO:0016491">
    <property type="term" value="F:oxidoreductase activity"/>
    <property type="evidence" value="ECO:0007669"/>
    <property type="project" value="InterPro"/>
</dbReference>
<sequence length="112" mass="12510">MIKYIALYRRPSDPDFDARYLASHLPLVAKTPGLVRTELGRVTRTYLPGFLGDAEPHLIAEMYFESHESMRAALRTPEWKAAGENLAEIGGIELVAMFAAEILDYSAPDADR</sequence>
<keyword evidence="3" id="KW-1185">Reference proteome</keyword>
<dbReference type="Gene3D" id="3.30.70.100">
    <property type="match status" value="1"/>
</dbReference>
<dbReference type="AlphaFoldDB" id="A0AAC9HLI2"/>
<dbReference type="EMBL" id="CP014859">
    <property type="protein sequence ID" value="AOS61474.1"/>
    <property type="molecule type" value="Genomic_DNA"/>
</dbReference>
<dbReference type="InterPro" id="IPR011008">
    <property type="entry name" value="Dimeric_a/b-barrel"/>
</dbReference>
<evidence type="ECO:0000313" key="3">
    <source>
        <dbReference type="Proteomes" id="UP000095210"/>
    </source>
</evidence>
<evidence type="ECO:0000313" key="2">
    <source>
        <dbReference type="EMBL" id="AOS61474.1"/>
    </source>
</evidence>
<dbReference type="SUPFAM" id="SSF54909">
    <property type="entry name" value="Dimeric alpha+beta barrel"/>
    <property type="match status" value="1"/>
</dbReference>
<evidence type="ECO:0000259" key="1">
    <source>
        <dbReference type="Pfam" id="PF07110"/>
    </source>
</evidence>
<dbReference type="Pfam" id="PF07110">
    <property type="entry name" value="EthD"/>
    <property type="match status" value="1"/>
</dbReference>
<dbReference type="NCBIfam" id="TIGR02118">
    <property type="entry name" value="EthD family reductase"/>
    <property type="match status" value="1"/>
</dbReference>
<dbReference type="InterPro" id="IPR009799">
    <property type="entry name" value="EthD_dom"/>
</dbReference>
<organism evidence="2 3">
    <name type="scientific">Actinoalloteichus hymeniacidonis</name>
    <dbReference type="NCBI Taxonomy" id="340345"/>
    <lineage>
        <taxon>Bacteria</taxon>
        <taxon>Bacillati</taxon>
        <taxon>Actinomycetota</taxon>
        <taxon>Actinomycetes</taxon>
        <taxon>Pseudonocardiales</taxon>
        <taxon>Pseudonocardiaceae</taxon>
        <taxon>Actinoalloteichus</taxon>
    </lineage>
</organism>
<name>A0AAC9HLI2_9PSEU</name>
<gene>
    <name evidence="2" type="ORF">TL08_03205</name>
</gene>
<dbReference type="Proteomes" id="UP000095210">
    <property type="component" value="Chromosome"/>
</dbReference>
<accession>A0AAC9HLI2</accession>
<feature type="domain" description="EthD" evidence="1">
    <location>
        <begin position="13"/>
        <end position="82"/>
    </location>
</feature>
<dbReference type="KEGG" id="ahm:TL08_03205"/>
<proteinExistence type="predicted"/>